<dbReference type="AlphaFoldDB" id="A0A8H3YPH3"/>
<dbReference type="Proteomes" id="UP000447873">
    <property type="component" value="Unassembled WGS sequence"/>
</dbReference>
<evidence type="ECO:0000313" key="2">
    <source>
        <dbReference type="EMBL" id="KAE9968545.1"/>
    </source>
</evidence>
<feature type="signal peptide" evidence="1">
    <location>
        <begin position="1"/>
        <end position="20"/>
    </location>
</feature>
<sequence>MRVHSAFALLAPLVSLSTHAFPFPSAKEANLCGARFNIGSGFGRVEMVTRSAACHDHTTLILRCEYRLPVRQGYRDAFYECDRNNYCFPVAVGTVGTPKTLEDSDAGCSVENHPAGVKGNAKTNNHACSAGLMIGPKPIVVLSSITADNPAYASSLTDCSVRKSGTTEMIYESSPCEKLSHRLTLAAHTTYQACIYTAVALVYTYP</sequence>
<protein>
    <submittedName>
        <fullName evidence="2">Uncharacterized protein</fullName>
    </submittedName>
</protein>
<organism evidence="2 3">
    <name type="scientific">Venturia inaequalis</name>
    <name type="common">Apple scab fungus</name>
    <dbReference type="NCBI Taxonomy" id="5025"/>
    <lineage>
        <taxon>Eukaryota</taxon>
        <taxon>Fungi</taxon>
        <taxon>Dikarya</taxon>
        <taxon>Ascomycota</taxon>
        <taxon>Pezizomycotina</taxon>
        <taxon>Dothideomycetes</taxon>
        <taxon>Pleosporomycetidae</taxon>
        <taxon>Venturiales</taxon>
        <taxon>Venturiaceae</taxon>
        <taxon>Venturia</taxon>
    </lineage>
</organism>
<keyword evidence="1" id="KW-0732">Signal</keyword>
<accession>A0A8H3YPH3</accession>
<evidence type="ECO:0000256" key="1">
    <source>
        <dbReference type="SAM" id="SignalP"/>
    </source>
</evidence>
<evidence type="ECO:0000313" key="3">
    <source>
        <dbReference type="Proteomes" id="UP000447873"/>
    </source>
</evidence>
<comment type="caution">
    <text evidence="2">The sequence shown here is derived from an EMBL/GenBank/DDBJ whole genome shotgun (WGS) entry which is preliminary data.</text>
</comment>
<gene>
    <name evidence="2" type="ORF">EG328_007508</name>
</gene>
<feature type="chain" id="PRO_5034916589" evidence="1">
    <location>
        <begin position="21"/>
        <end position="206"/>
    </location>
</feature>
<reference evidence="2 3" key="1">
    <citation type="submission" date="2018-12" db="EMBL/GenBank/DDBJ databases">
        <title>Venturia inaequalis Genome Resource.</title>
        <authorList>
            <person name="Lichtner F.J."/>
        </authorList>
    </citation>
    <scope>NUCLEOTIDE SEQUENCE [LARGE SCALE GENOMIC DNA]</scope>
    <source>
        <strain evidence="2 3">120213</strain>
    </source>
</reference>
<name>A0A8H3YPH3_VENIN</name>
<proteinExistence type="predicted"/>
<dbReference type="EMBL" id="WNWS01000402">
    <property type="protein sequence ID" value="KAE9968545.1"/>
    <property type="molecule type" value="Genomic_DNA"/>
</dbReference>